<evidence type="ECO:0000313" key="2">
    <source>
        <dbReference type="EMBL" id="PCK30116.1"/>
    </source>
</evidence>
<keyword evidence="1" id="KW-1133">Transmembrane helix</keyword>
<name>A0A2A5JL09_PSEO7</name>
<accession>A0A2A5JL09</accession>
<sequence length="61" mass="6888">MTFQLIALLVIFALFGTSATYLIRFMYSYWIKKQLRPGYIINASICAILVVVVSAINELVS</sequence>
<reference evidence="3" key="1">
    <citation type="journal article" date="2019" name="Genome Announc.">
        <title>Draft Genome Sequence of Pseudoalteromonas piscicida Strain 36Y ROTHPW, an Hypersaline Seawater Isolate from the South Coast of Sonora, Mexico.</title>
        <authorList>
            <person name="Sanchez-Diaz R."/>
            <person name="Molina-Garza Z.J."/>
            <person name="Cruz-Suarez L.E."/>
            <person name="Selvin J."/>
            <person name="Kiran G.S."/>
            <person name="Ibarra-Gamez J.C."/>
            <person name="Gomez-Gil B."/>
            <person name="Galaviz-Silva L."/>
        </authorList>
    </citation>
    <scope>NUCLEOTIDE SEQUENCE [LARGE SCALE GENOMIC DNA]</scope>
    <source>
        <strain evidence="3">36Y_RITHPW</strain>
    </source>
</reference>
<feature type="transmembrane region" description="Helical" evidence="1">
    <location>
        <begin position="39"/>
        <end position="56"/>
    </location>
</feature>
<proteinExistence type="predicted"/>
<dbReference type="AlphaFoldDB" id="A0A2A5JL09"/>
<evidence type="ECO:0000313" key="3">
    <source>
        <dbReference type="Proteomes" id="UP000228621"/>
    </source>
</evidence>
<keyword evidence="3" id="KW-1185">Reference proteome</keyword>
<keyword evidence="1" id="KW-0812">Transmembrane</keyword>
<dbReference type="Proteomes" id="UP000228621">
    <property type="component" value="Unassembled WGS sequence"/>
</dbReference>
<organism evidence="2 3">
    <name type="scientific">Pseudoalteromonas piscicida</name>
    <dbReference type="NCBI Taxonomy" id="43662"/>
    <lineage>
        <taxon>Bacteria</taxon>
        <taxon>Pseudomonadati</taxon>
        <taxon>Pseudomonadota</taxon>
        <taxon>Gammaproteobacteria</taxon>
        <taxon>Alteromonadales</taxon>
        <taxon>Pseudoalteromonadaceae</taxon>
        <taxon>Pseudoalteromonas</taxon>
    </lineage>
</organism>
<protein>
    <submittedName>
        <fullName evidence="2">Uncharacterized protein</fullName>
    </submittedName>
</protein>
<comment type="caution">
    <text evidence="2">The sequence shown here is derived from an EMBL/GenBank/DDBJ whole genome shotgun (WGS) entry which is preliminary data.</text>
</comment>
<keyword evidence="1" id="KW-0472">Membrane</keyword>
<dbReference type="EMBL" id="NKHF01000098">
    <property type="protein sequence ID" value="PCK30116.1"/>
    <property type="molecule type" value="Genomic_DNA"/>
</dbReference>
<evidence type="ECO:0000256" key="1">
    <source>
        <dbReference type="SAM" id="Phobius"/>
    </source>
</evidence>
<gene>
    <name evidence="2" type="ORF">CEX98_19590</name>
</gene>
<dbReference type="RefSeq" id="WP_099643700.1">
    <property type="nucleotide sequence ID" value="NZ_JAQPZX010000045.1"/>
</dbReference>
<dbReference type="OrthoDB" id="6315748at2"/>
<feature type="transmembrane region" description="Helical" evidence="1">
    <location>
        <begin position="6"/>
        <end position="27"/>
    </location>
</feature>